<feature type="region of interest" description="Disordered" evidence="6">
    <location>
        <begin position="1"/>
        <end position="26"/>
    </location>
</feature>
<organism evidence="9 10">
    <name type="scientific">Georgenia alba</name>
    <dbReference type="NCBI Taxonomy" id="2233858"/>
    <lineage>
        <taxon>Bacteria</taxon>
        <taxon>Bacillati</taxon>
        <taxon>Actinomycetota</taxon>
        <taxon>Actinomycetes</taxon>
        <taxon>Micrococcales</taxon>
        <taxon>Bogoriellaceae</taxon>
        <taxon>Georgenia</taxon>
    </lineage>
</organism>
<dbReference type="SUPFAM" id="SSF51905">
    <property type="entry name" value="FAD/NAD(P)-binding domain"/>
    <property type="match status" value="1"/>
</dbReference>
<keyword evidence="10" id="KW-1185">Reference proteome</keyword>
<comment type="similarity">
    <text evidence="2 5">Belongs to the GMC oxidoreductase family.</text>
</comment>
<name>A0ABW2Q5P0_9MICO</name>
<keyword evidence="4 5" id="KW-0274">FAD</keyword>
<dbReference type="InterPro" id="IPR036188">
    <property type="entry name" value="FAD/NAD-bd_sf"/>
</dbReference>
<dbReference type="RefSeq" id="WP_382393752.1">
    <property type="nucleotide sequence ID" value="NZ_JBHTCQ010000001.1"/>
</dbReference>
<dbReference type="InterPro" id="IPR007867">
    <property type="entry name" value="GMC_OxRtase_C"/>
</dbReference>
<dbReference type="SUPFAM" id="SSF54373">
    <property type="entry name" value="FAD-linked reductases, C-terminal domain"/>
    <property type="match status" value="1"/>
</dbReference>
<dbReference type="InterPro" id="IPR000172">
    <property type="entry name" value="GMC_OxRdtase_N"/>
</dbReference>
<comment type="caution">
    <text evidence="9">The sequence shown here is derived from an EMBL/GenBank/DDBJ whole genome shotgun (WGS) entry which is preliminary data.</text>
</comment>
<accession>A0ABW2Q5P0</accession>
<comment type="cofactor">
    <cofactor evidence="1">
        <name>FAD</name>
        <dbReference type="ChEBI" id="CHEBI:57692"/>
    </cofactor>
</comment>
<evidence type="ECO:0000259" key="8">
    <source>
        <dbReference type="PROSITE" id="PS00624"/>
    </source>
</evidence>
<dbReference type="Gene3D" id="3.50.50.60">
    <property type="entry name" value="FAD/NAD(P)-binding domain"/>
    <property type="match status" value="1"/>
</dbReference>
<feature type="domain" description="Glucose-methanol-choline oxidoreductase N-terminal" evidence="8">
    <location>
        <begin position="190"/>
        <end position="204"/>
    </location>
</feature>
<dbReference type="PANTHER" id="PTHR11552:SF147">
    <property type="entry name" value="CHOLINE DEHYDROGENASE, MITOCHONDRIAL"/>
    <property type="match status" value="1"/>
</dbReference>
<evidence type="ECO:0000259" key="7">
    <source>
        <dbReference type="PROSITE" id="PS00623"/>
    </source>
</evidence>
<dbReference type="Pfam" id="PF00732">
    <property type="entry name" value="GMC_oxred_N"/>
    <property type="match status" value="1"/>
</dbReference>
<dbReference type="PIRSF" id="PIRSF000137">
    <property type="entry name" value="Alcohol_oxidase"/>
    <property type="match status" value="1"/>
</dbReference>
<dbReference type="PROSITE" id="PS00623">
    <property type="entry name" value="GMC_OXRED_1"/>
    <property type="match status" value="1"/>
</dbReference>
<feature type="domain" description="Glucose-methanol-choline oxidoreductase N-terminal" evidence="7">
    <location>
        <begin position="18"/>
        <end position="41"/>
    </location>
</feature>
<evidence type="ECO:0000256" key="4">
    <source>
        <dbReference type="ARBA" id="ARBA00022827"/>
    </source>
</evidence>
<protein>
    <submittedName>
        <fullName evidence="9">GMC family oxidoreductase</fullName>
    </submittedName>
</protein>
<gene>
    <name evidence="9" type="ORF">ACFQQL_02020</name>
</gene>
<dbReference type="InterPro" id="IPR012132">
    <property type="entry name" value="GMC_OxRdtase"/>
</dbReference>
<dbReference type="PROSITE" id="PS00624">
    <property type="entry name" value="GMC_OXRED_2"/>
    <property type="match status" value="1"/>
</dbReference>
<dbReference type="Pfam" id="PF05199">
    <property type="entry name" value="GMC_oxred_C"/>
    <property type="match status" value="1"/>
</dbReference>
<dbReference type="Gene3D" id="3.30.560.10">
    <property type="entry name" value="Glucose Oxidase, domain 3"/>
    <property type="match status" value="1"/>
</dbReference>
<sequence length="480" mass="51453">MRPVRSDRTTGASTGSGGKTLGGSTAVNGMVYNRGNQGDYDALSARGNPGWGWDDMLPVLRRIEDHPLGASHTRGADGPLRLTTVAGTEPLLDDVIQAGGELGWQHTQDLNETDEERIGYTTATIHDGRRSSAATAFLHPVLDRPNLRTALRTHADRIVLDGGRAVGVEGRRDGRTVEYRAAREVILSAGALATPKLLQLSGIGNRESLRTAGVTAVVDSPHVGARLREHRVFSLQFRLTADAGRNRLLSTPEGQQQALAEYRATGGGPMAAPSFDVVGFFKTRTSLHRPDAQLLVAPYSMSLPMNSAEGVQLEREPGLLAIVYPLRPDSEGTVHITSDDPDAPLDIDPAYLATEHDQVTSVDAFRRVRRLFATDPLARWVDHETTPGPDVRTDQEILDHGLTDGGCGYHSVGTAAMGPNDDDVVDPDLRVRGVKDLRVVDASVFPAMISGNLTGPVSALAWRAADLILDDTSSTGRRGA</sequence>
<evidence type="ECO:0000256" key="3">
    <source>
        <dbReference type="ARBA" id="ARBA00022630"/>
    </source>
</evidence>
<dbReference type="PANTHER" id="PTHR11552">
    <property type="entry name" value="GLUCOSE-METHANOL-CHOLINE GMC OXIDOREDUCTASE"/>
    <property type="match status" value="1"/>
</dbReference>
<dbReference type="EMBL" id="JBHTCQ010000001">
    <property type="protein sequence ID" value="MFC7403872.1"/>
    <property type="molecule type" value="Genomic_DNA"/>
</dbReference>
<evidence type="ECO:0000256" key="6">
    <source>
        <dbReference type="SAM" id="MobiDB-lite"/>
    </source>
</evidence>
<evidence type="ECO:0000256" key="5">
    <source>
        <dbReference type="RuleBase" id="RU003968"/>
    </source>
</evidence>
<keyword evidence="3 5" id="KW-0285">Flavoprotein</keyword>
<proteinExistence type="inferred from homology"/>
<evidence type="ECO:0000313" key="9">
    <source>
        <dbReference type="EMBL" id="MFC7403872.1"/>
    </source>
</evidence>
<evidence type="ECO:0000313" key="10">
    <source>
        <dbReference type="Proteomes" id="UP001596455"/>
    </source>
</evidence>
<reference evidence="10" key="1">
    <citation type="journal article" date="2019" name="Int. J. Syst. Evol. Microbiol.">
        <title>The Global Catalogue of Microorganisms (GCM) 10K type strain sequencing project: providing services to taxonomists for standard genome sequencing and annotation.</title>
        <authorList>
            <consortium name="The Broad Institute Genomics Platform"/>
            <consortium name="The Broad Institute Genome Sequencing Center for Infectious Disease"/>
            <person name="Wu L."/>
            <person name="Ma J."/>
        </authorList>
    </citation>
    <scope>NUCLEOTIDE SEQUENCE [LARGE SCALE GENOMIC DNA]</scope>
    <source>
        <strain evidence="10">JCM 1490</strain>
    </source>
</reference>
<evidence type="ECO:0000256" key="2">
    <source>
        <dbReference type="ARBA" id="ARBA00010790"/>
    </source>
</evidence>
<dbReference type="Proteomes" id="UP001596455">
    <property type="component" value="Unassembled WGS sequence"/>
</dbReference>
<evidence type="ECO:0000256" key="1">
    <source>
        <dbReference type="ARBA" id="ARBA00001974"/>
    </source>
</evidence>